<feature type="transmembrane region" description="Helical" evidence="1">
    <location>
        <begin position="80"/>
        <end position="106"/>
    </location>
</feature>
<sequence>MLFAAGLLMWILLAGPVTLTGHPWLCLALGVLAGAVCLVVTHGHVVLRRRRRVPVAATVDVAPRDGLAVVPVDGRTAAAVAFGAAGLFLFSVVFGGLAIGLGLAALRRGTPGRWGRPAARAAVLLGVADLLVLAVLLATGAGGILHGDG</sequence>
<keyword evidence="1" id="KW-0472">Membrane</keyword>
<keyword evidence="1" id="KW-1133">Transmembrane helix</keyword>
<reference evidence="2 3" key="1">
    <citation type="submission" date="2019-06" db="EMBL/GenBank/DDBJ databases">
        <title>Sequencing the genomes of 1000 actinobacteria strains.</title>
        <authorList>
            <person name="Klenk H.-P."/>
        </authorList>
    </citation>
    <scope>NUCLEOTIDE SEQUENCE [LARGE SCALE GENOMIC DNA]</scope>
    <source>
        <strain evidence="2 3">DSM 43866</strain>
    </source>
</reference>
<keyword evidence="1" id="KW-0812">Transmembrane</keyword>
<name>A0A561WAC3_ACTTI</name>
<evidence type="ECO:0000313" key="2">
    <source>
        <dbReference type="EMBL" id="TWG20808.1"/>
    </source>
</evidence>
<keyword evidence="3" id="KW-1185">Reference proteome</keyword>
<accession>A0A561WAC3</accession>
<dbReference type="RefSeq" id="WP_122979523.1">
    <property type="nucleotide sequence ID" value="NZ_BOMX01000106.1"/>
</dbReference>
<feature type="transmembrane region" description="Helical" evidence="1">
    <location>
        <begin position="118"/>
        <end position="145"/>
    </location>
</feature>
<proteinExistence type="predicted"/>
<comment type="caution">
    <text evidence="2">The sequence shown here is derived from an EMBL/GenBank/DDBJ whole genome shotgun (WGS) entry which is preliminary data.</text>
</comment>
<dbReference type="Proteomes" id="UP000320239">
    <property type="component" value="Unassembled WGS sequence"/>
</dbReference>
<evidence type="ECO:0008006" key="4">
    <source>
        <dbReference type="Google" id="ProtNLM"/>
    </source>
</evidence>
<organism evidence="2 3">
    <name type="scientific">Actinoplanes teichomyceticus</name>
    <dbReference type="NCBI Taxonomy" id="1867"/>
    <lineage>
        <taxon>Bacteria</taxon>
        <taxon>Bacillati</taxon>
        <taxon>Actinomycetota</taxon>
        <taxon>Actinomycetes</taxon>
        <taxon>Micromonosporales</taxon>
        <taxon>Micromonosporaceae</taxon>
        <taxon>Actinoplanes</taxon>
    </lineage>
</organism>
<protein>
    <recommendedName>
        <fullName evidence="4">DUF4190 domain-containing protein</fullName>
    </recommendedName>
</protein>
<dbReference type="EMBL" id="VIWY01000003">
    <property type="protein sequence ID" value="TWG20808.1"/>
    <property type="molecule type" value="Genomic_DNA"/>
</dbReference>
<dbReference type="AlphaFoldDB" id="A0A561WAC3"/>
<feature type="transmembrane region" description="Helical" evidence="1">
    <location>
        <begin position="24"/>
        <end position="47"/>
    </location>
</feature>
<evidence type="ECO:0000256" key="1">
    <source>
        <dbReference type="SAM" id="Phobius"/>
    </source>
</evidence>
<gene>
    <name evidence="2" type="ORF">FHX34_103337</name>
</gene>
<evidence type="ECO:0000313" key="3">
    <source>
        <dbReference type="Proteomes" id="UP000320239"/>
    </source>
</evidence>